<dbReference type="InterPro" id="IPR025309">
    <property type="entry name" value="KTSC_dom"/>
</dbReference>
<dbReference type="Proteomes" id="UP000321816">
    <property type="component" value="Chromosome"/>
</dbReference>
<dbReference type="Pfam" id="PF13619">
    <property type="entry name" value="KTSC"/>
    <property type="match status" value="1"/>
</dbReference>
<proteinExistence type="predicted"/>
<organism evidence="2 3">
    <name type="scientific">Alkalicoccus halolimnae</name>
    <dbReference type="NCBI Taxonomy" id="1667239"/>
    <lineage>
        <taxon>Bacteria</taxon>
        <taxon>Bacillati</taxon>
        <taxon>Bacillota</taxon>
        <taxon>Bacilli</taxon>
        <taxon>Bacillales</taxon>
        <taxon>Bacillaceae</taxon>
        <taxon>Alkalicoccus</taxon>
    </lineage>
</organism>
<dbReference type="EMBL" id="CP144914">
    <property type="protein sequence ID" value="WWD79159.1"/>
    <property type="molecule type" value="Genomic_DNA"/>
</dbReference>
<reference evidence="2 3" key="1">
    <citation type="submission" date="2024-01" db="EMBL/GenBank/DDBJ databases">
        <title>Complete Genome Sequence of Alkalicoccus halolimnae BZ-SZ-XJ29T, a Moderately Halophilic Bacterium Isolated from a Salt Lake.</title>
        <authorList>
            <person name="Zhao B."/>
        </authorList>
    </citation>
    <scope>NUCLEOTIDE SEQUENCE [LARGE SCALE GENOMIC DNA]</scope>
    <source>
        <strain evidence="2 3">BZ-SZ-XJ29</strain>
    </source>
</reference>
<dbReference type="OrthoDB" id="2884100at2"/>
<sequence length="72" mass="8507">MIEWAELNSGGIKKIGYDSMQKQLHVRHEDDHYIIYYQVRETEYIGMLSSSNMKTFYEKNIKGRFPSSEVNA</sequence>
<dbReference type="KEGG" id="ahal:FTX54_012110"/>
<protein>
    <submittedName>
        <fullName evidence="2">KTSC domain-containing protein</fullName>
    </submittedName>
</protein>
<dbReference type="RefSeq" id="WP_147803533.1">
    <property type="nucleotide sequence ID" value="NZ_CP144914.1"/>
</dbReference>
<accession>A0A5C7F785</accession>
<name>A0A5C7F785_9BACI</name>
<gene>
    <name evidence="2" type="ORF">FTX54_012110</name>
</gene>
<dbReference type="AlphaFoldDB" id="A0A5C7F785"/>
<evidence type="ECO:0000313" key="3">
    <source>
        <dbReference type="Proteomes" id="UP000321816"/>
    </source>
</evidence>
<evidence type="ECO:0000313" key="2">
    <source>
        <dbReference type="EMBL" id="WWD79159.1"/>
    </source>
</evidence>
<keyword evidence="3" id="KW-1185">Reference proteome</keyword>
<feature type="domain" description="KTSC" evidence="1">
    <location>
        <begin position="8"/>
        <end position="65"/>
    </location>
</feature>
<evidence type="ECO:0000259" key="1">
    <source>
        <dbReference type="Pfam" id="PF13619"/>
    </source>
</evidence>